<dbReference type="PROSITE" id="PS51296">
    <property type="entry name" value="RIESKE"/>
    <property type="match status" value="1"/>
</dbReference>
<dbReference type="GO" id="GO:0051537">
    <property type="term" value="F:2 iron, 2 sulfur cluster binding"/>
    <property type="evidence" value="ECO:0007669"/>
    <property type="project" value="UniProtKB-KW"/>
</dbReference>
<dbReference type="Gene3D" id="2.102.10.10">
    <property type="entry name" value="Rieske [2Fe-2S] iron-sulphur domain"/>
    <property type="match status" value="1"/>
</dbReference>
<dbReference type="STRING" id="395965.Msil_1468"/>
<proteinExistence type="predicted"/>
<evidence type="ECO:0000256" key="4">
    <source>
        <dbReference type="ARBA" id="ARBA00023002"/>
    </source>
</evidence>
<dbReference type="RefSeq" id="WP_012590497.1">
    <property type="nucleotide sequence ID" value="NC_011666.1"/>
</dbReference>
<dbReference type="KEGG" id="msl:Msil_1468"/>
<dbReference type="PROSITE" id="PS00570">
    <property type="entry name" value="RING_HYDROXYL_ALPHA"/>
    <property type="match status" value="1"/>
</dbReference>
<dbReference type="HOGENOM" id="CLU_026244_4_0_5"/>
<feature type="domain" description="Rieske" evidence="8">
    <location>
        <begin position="41"/>
        <end position="156"/>
    </location>
</feature>
<dbReference type="eggNOG" id="COG4638">
    <property type="taxonomic scope" value="Bacteria"/>
</dbReference>
<dbReference type="EMBL" id="CP001280">
    <property type="protein sequence ID" value="ACK50427.1"/>
    <property type="molecule type" value="Genomic_DNA"/>
</dbReference>
<dbReference type="InterPro" id="IPR036922">
    <property type="entry name" value="Rieske_2Fe-2S_sf"/>
</dbReference>
<gene>
    <name evidence="9" type="ordered locus">Msil_1468</name>
</gene>
<keyword evidence="5" id="KW-0408">Iron</keyword>
<dbReference type="InterPro" id="IPR015879">
    <property type="entry name" value="Ring_hydroxy_dOase_asu_C_dom"/>
</dbReference>
<evidence type="ECO:0000256" key="3">
    <source>
        <dbReference type="ARBA" id="ARBA00022723"/>
    </source>
</evidence>
<sequence>MLKPAVNDWLADQYDRVPYRLYSDQSVYDSEQKKIYSGPLWHFVGMEAELAKPNDFKTTFVGETPVVVTRDENGKFFAWVNRCSHRGALVCRERKGNSKSHACVYHQWSFDTEGNLTGVPFRRGVAGVGGYPKDFSTANHALKKLRVETFSGLIFATFNHDTPTLAKFLGPKVVKFLDRVCGKPLKLLGYHRQYIHGNWKLYLDNTRDPYHASLLHLFHGTFGLIRTSQTGVSWVDSEVGWHSIITAEGGSDDNKLDAYENEGLRTYQPDSFKLKDISLLRGRKEYPDPVTLLIMSVFPSLVMHQISNTLCFRQVLPKAPDQTELIWHYFGYVDDDAEMQGIRLKQMNLVGPGGLISMEDGEAIEIVQRATVGEGDGQAVLEMGGRDAVGADHLVTEGAIRCMWKGYREIMGL</sequence>
<protein>
    <submittedName>
        <fullName evidence="9">Rieske (2Fe-2S) domain protein</fullName>
    </submittedName>
</protein>
<accession>B8ESU2</accession>
<evidence type="ECO:0000256" key="2">
    <source>
        <dbReference type="ARBA" id="ARBA00022714"/>
    </source>
</evidence>
<keyword evidence="10" id="KW-1185">Reference proteome</keyword>
<dbReference type="SUPFAM" id="SSF50022">
    <property type="entry name" value="ISP domain"/>
    <property type="match status" value="1"/>
</dbReference>
<dbReference type="PRINTS" id="PR00090">
    <property type="entry name" value="RNGDIOXGNASE"/>
</dbReference>
<dbReference type="InterPro" id="IPR043264">
    <property type="entry name" value="AhdA1c-like_alpha_C"/>
</dbReference>
<evidence type="ECO:0000256" key="6">
    <source>
        <dbReference type="ARBA" id="ARBA00023014"/>
    </source>
</evidence>
<dbReference type="GO" id="GO:0016491">
    <property type="term" value="F:oxidoreductase activity"/>
    <property type="evidence" value="ECO:0007669"/>
    <property type="project" value="UniProtKB-KW"/>
</dbReference>
<evidence type="ECO:0000259" key="8">
    <source>
        <dbReference type="PROSITE" id="PS51296"/>
    </source>
</evidence>
<evidence type="ECO:0000256" key="7">
    <source>
        <dbReference type="ARBA" id="ARBA00023027"/>
    </source>
</evidence>
<keyword evidence="7" id="KW-0520">NAD</keyword>
<dbReference type="Pfam" id="PF00355">
    <property type="entry name" value="Rieske"/>
    <property type="match status" value="1"/>
</dbReference>
<dbReference type="SUPFAM" id="SSF55961">
    <property type="entry name" value="Bet v1-like"/>
    <property type="match status" value="1"/>
</dbReference>
<evidence type="ECO:0000313" key="9">
    <source>
        <dbReference type="EMBL" id="ACK50427.1"/>
    </source>
</evidence>
<dbReference type="PANTHER" id="PTHR43756:SF5">
    <property type="entry name" value="CHOLINE MONOOXYGENASE, CHLOROPLASTIC"/>
    <property type="match status" value="1"/>
</dbReference>
<dbReference type="Proteomes" id="UP000002257">
    <property type="component" value="Chromosome"/>
</dbReference>
<organism evidence="9 10">
    <name type="scientific">Methylocella silvestris (strain DSM 15510 / CIP 108128 / LMG 27833 / NCIMB 13906 / BL2)</name>
    <dbReference type="NCBI Taxonomy" id="395965"/>
    <lineage>
        <taxon>Bacteria</taxon>
        <taxon>Pseudomonadati</taxon>
        <taxon>Pseudomonadota</taxon>
        <taxon>Alphaproteobacteria</taxon>
        <taxon>Hyphomicrobiales</taxon>
        <taxon>Beijerinckiaceae</taxon>
        <taxon>Methylocella</taxon>
    </lineage>
</organism>
<keyword evidence="6" id="KW-0411">Iron-sulfur</keyword>
<dbReference type="AlphaFoldDB" id="B8ESU2"/>
<dbReference type="PANTHER" id="PTHR43756">
    <property type="entry name" value="CHOLINE MONOOXYGENASE, CHLOROPLASTIC"/>
    <property type="match status" value="1"/>
</dbReference>
<comment type="cofactor">
    <cofactor evidence="1">
        <name>Fe cation</name>
        <dbReference type="ChEBI" id="CHEBI:24875"/>
    </cofactor>
</comment>
<dbReference type="InterPro" id="IPR017941">
    <property type="entry name" value="Rieske_2Fe-2S"/>
</dbReference>
<keyword evidence="3" id="KW-0479">Metal-binding</keyword>
<dbReference type="CDD" id="cd08880">
    <property type="entry name" value="RHO_alpha_C_ahdA1c-like"/>
    <property type="match status" value="1"/>
</dbReference>
<dbReference type="Pfam" id="PF00848">
    <property type="entry name" value="Ring_hydroxyl_A"/>
    <property type="match status" value="1"/>
</dbReference>
<evidence type="ECO:0000256" key="1">
    <source>
        <dbReference type="ARBA" id="ARBA00001962"/>
    </source>
</evidence>
<dbReference type="GO" id="GO:0005506">
    <property type="term" value="F:iron ion binding"/>
    <property type="evidence" value="ECO:0007669"/>
    <property type="project" value="InterPro"/>
</dbReference>
<evidence type="ECO:0000313" key="10">
    <source>
        <dbReference type="Proteomes" id="UP000002257"/>
    </source>
</evidence>
<dbReference type="Gene3D" id="3.90.380.10">
    <property type="entry name" value="Naphthalene 1,2-dioxygenase Alpha Subunit, Chain A, domain 1"/>
    <property type="match status" value="1"/>
</dbReference>
<keyword evidence="4" id="KW-0560">Oxidoreductase</keyword>
<dbReference type="InterPro" id="IPR001663">
    <property type="entry name" value="Rng_hydr_dOase-A"/>
</dbReference>
<reference evidence="9 10" key="1">
    <citation type="journal article" date="2010" name="J. Bacteriol.">
        <title>Complete genome sequence of the aerobic facultative methanotroph Methylocella silvestris BL2.</title>
        <authorList>
            <person name="Chen Y."/>
            <person name="Crombie A."/>
            <person name="Rahman M.T."/>
            <person name="Dedysh S.N."/>
            <person name="Liesack W."/>
            <person name="Stott M.B."/>
            <person name="Alam M."/>
            <person name="Theisen A.R."/>
            <person name="Murrell J.C."/>
            <person name="Dunfield P.F."/>
        </authorList>
    </citation>
    <scope>NUCLEOTIDE SEQUENCE [LARGE SCALE GENOMIC DNA]</scope>
    <source>
        <strain evidence="10">DSM 15510 / CIP 108128 / LMG 27833 / NCIMB 13906 / BL2</strain>
    </source>
</reference>
<keyword evidence="2" id="KW-0001">2Fe-2S</keyword>
<evidence type="ECO:0000256" key="5">
    <source>
        <dbReference type="ARBA" id="ARBA00023004"/>
    </source>
</evidence>
<name>B8ESU2_METSB</name>
<dbReference type="OrthoDB" id="7456916at2"/>
<dbReference type="InterPro" id="IPR015881">
    <property type="entry name" value="ARHD_Rieske_2Fe_2S"/>
</dbReference>